<evidence type="ECO:0000256" key="1">
    <source>
        <dbReference type="SAM" id="SignalP"/>
    </source>
</evidence>
<reference evidence="2 3" key="1">
    <citation type="submission" date="2019-03" db="EMBL/GenBank/DDBJ databases">
        <title>An improved genome assembly of the fluke Schistosoma japonicum.</title>
        <authorList>
            <person name="Hu W."/>
            <person name="Luo F."/>
            <person name="Yin M."/>
            <person name="Mo X."/>
            <person name="Sun C."/>
            <person name="Wu Q."/>
            <person name="Zhu B."/>
            <person name="Xiang M."/>
            <person name="Wang J."/>
            <person name="Wang Y."/>
            <person name="Zhang T."/>
            <person name="Xu B."/>
            <person name="Zheng H."/>
            <person name="Feng Z."/>
        </authorList>
    </citation>
    <scope>NUCLEOTIDE SEQUENCE [LARGE SCALE GENOMIC DNA]</scope>
    <source>
        <strain evidence="2">HuSjv2</strain>
        <tissue evidence="2">Worms</tissue>
    </source>
</reference>
<feature type="chain" id="PRO_5021453279" evidence="1">
    <location>
        <begin position="17"/>
        <end position="79"/>
    </location>
</feature>
<protein>
    <submittedName>
        <fullName evidence="2">Uncharacterized protein</fullName>
    </submittedName>
</protein>
<organism evidence="2 3">
    <name type="scientific">Schistosoma japonicum</name>
    <name type="common">Blood fluke</name>
    <dbReference type="NCBI Taxonomy" id="6182"/>
    <lineage>
        <taxon>Eukaryota</taxon>
        <taxon>Metazoa</taxon>
        <taxon>Spiralia</taxon>
        <taxon>Lophotrochozoa</taxon>
        <taxon>Platyhelminthes</taxon>
        <taxon>Trematoda</taxon>
        <taxon>Digenea</taxon>
        <taxon>Strigeidida</taxon>
        <taxon>Schistosomatoidea</taxon>
        <taxon>Schistosomatidae</taxon>
        <taxon>Schistosoma</taxon>
    </lineage>
</organism>
<dbReference type="AlphaFoldDB" id="A0A4Z2CWG8"/>
<comment type="caution">
    <text evidence="2">The sequence shown here is derived from an EMBL/GenBank/DDBJ whole genome shotgun (WGS) entry which is preliminary data.</text>
</comment>
<evidence type="ECO:0000313" key="2">
    <source>
        <dbReference type="EMBL" id="TNN08612.1"/>
    </source>
</evidence>
<evidence type="ECO:0000313" key="3">
    <source>
        <dbReference type="Proteomes" id="UP000311919"/>
    </source>
</evidence>
<gene>
    <name evidence="2" type="ORF">EWB00_006872</name>
</gene>
<keyword evidence="1" id="KW-0732">Signal</keyword>
<feature type="signal peptide" evidence="1">
    <location>
        <begin position="1"/>
        <end position="16"/>
    </location>
</feature>
<proteinExistence type="predicted"/>
<dbReference type="Proteomes" id="UP000311919">
    <property type="component" value="Unassembled WGS sequence"/>
</dbReference>
<keyword evidence="3" id="KW-1185">Reference proteome</keyword>
<sequence length="79" mass="9359">MMMMNLLMVPMKLIDAIRLLGEFQQSLDFPYVDDGFGLKDSMYAQKQQLEVILLEQVHFHQKPQHSYLNPNVNQNHQLR</sequence>
<accession>A0A4Z2CWG8</accession>
<dbReference type="EMBL" id="SKCS01000405">
    <property type="protein sequence ID" value="TNN08612.1"/>
    <property type="molecule type" value="Genomic_DNA"/>
</dbReference>
<name>A0A4Z2CWG8_SCHJA</name>